<keyword evidence="1" id="KW-1133">Transmembrane helix</keyword>
<protein>
    <submittedName>
        <fullName evidence="2">Uncharacterized protein</fullName>
    </submittedName>
</protein>
<proteinExistence type="predicted"/>
<evidence type="ECO:0000313" key="3">
    <source>
        <dbReference type="Proteomes" id="UP000555564"/>
    </source>
</evidence>
<dbReference type="RefSeq" id="WP_184987178.1">
    <property type="nucleotide sequence ID" value="NZ_JACHIU010000001.1"/>
</dbReference>
<evidence type="ECO:0000313" key="2">
    <source>
        <dbReference type="EMBL" id="MBB6476867.1"/>
    </source>
</evidence>
<feature type="transmembrane region" description="Helical" evidence="1">
    <location>
        <begin position="79"/>
        <end position="103"/>
    </location>
</feature>
<keyword evidence="1" id="KW-0472">Membrane</keyword>
<feature type="transmembrane region" description="Helical" evidence="1">
    <location>
        <begin position="21"/>
        <end position="46"/>
    </location>
</feature>
<dbReference type="EMBL" id="JACHIU010000001">
    <property type="protein sequence ID" value="MBB6476867.1"/>
    <property type="molecule type" value="Genomic_DNA"/>
</dbReference>
<keyword evidence="3" id="KW-1185">Reference proteome</keyword>
<sequence length="130" mass="13932">MMSGDGPDAGAREQRRDKGGILGPVLVNLALGVPAAVPFFLAWWLVTNYLPMDCRSTRDLGDPGLVNCNYTVLDQASVVMILLVLSGVFIVGLVAVFDVVVPLSRGRSPWVWLGATVLIPVPFLVWLGLA</sequence>
<organism evidence="2 3">
    <name type="scientific">Sphaerisporangium rubeum</name>
    <dbReference type="NCBI Taxonomy" id="321317"/>
    <lineage>
        <taxon>Bacteria</taxon>
        <taxon>Bacillati</taxon>
        <taxon>Actinomycetota</taxon>
        <taxon>Actinomycetes</taxon>
        <taxon>Streptosporangiales</taxon>
        <taxon>Streptosporangiaceae</taxon>
        <taxon>Sphaerisporangium</taxon>
    </lineage>
</organism>
<feature type="transmembrane region" description="Helical" evidence="1">
    <location>
        <begin position="110"/>
        <end position="129"/>
    </location>
</feature>
<dbReference type="Proteomes" id="UP000555564">
    <property type="component" value="Unassembled WGS sequence"/>
</dbReference>
<dbReference type="AlphaFoldDB" id="A0A7X0M9V7"/>
<comment type="caution">
    <text evidence="2">The sequence shown here is derived from an EMBL/GenBank/DDBJ whole genome shotgun (WGS) entry which is preliminary data.</text>
</comment>
<keyword evidence="1" id="KW-0812">Transmembrane</keyword>
<name>A0A7X0M9V7_9ACTN</name>
<evidence type="ECO:0000256" key="1">
    <source>
        <dbReference type="SAM" id="Phobius"/>
    </source>
</evidence>
<gene>
    <name evidence="2" type="ORF">BJ992_006298</name>
</gene>
<reference evidence="2 3" key="1">
    <citation type="submission" date="2020-08" db="EMBL/GenBank/DDBJ databases">
        <title>Sequencing the genomes of 1000 actinobacteria strains.</title>
        <authorList>
            <person name="Klenk H.-P."/>
        </authorList>
    </citation>
    <scope>NUCLEOTIDE SEQUENCE [LARGE SCALE GENOMIC DNA]</scope>
    <source>
        <strain evidence="2 3">DSM 44936</strain>
    </source>
</reference>
<accession>A0A7X0M9V7</accession>